<gene>
    <name evidence="8" type="ORF">SAMN04488539_0911</name>
</gene>
<proteinExistence type="inferred from homology"/>
<evidence type="ECO:0000256" key="1">
    <source>
        <dbReference type="ARBA" id="ARBA00007074"/>
    </source>
</evidence>
<evidence type="ECO:0000256" key="3">
    <source>
        <dbReference type="ARBA" id="ARBA00022801"/>
    </source>
</evidence>
<dbReference type="OrthoDB" id="4771638at2"/>
<dbReference type="Proteomes" id="UP000182237">
    <property type="component" value="Chromosome I"/>
</dbReference>
<evidence type="ECO:0000256" key="2">
    <source>
        <dbReference type="ARBA" id="ARBA00022670"/>
    </source>
</evidence>
<dbReference type="PANTHER" id="PTHR47359">
    <property type="entry name" value="PEPTIDOGLYCAN DL-ENDOPEPTIDASE CWLO"/>
    <property type="match status" value="1"/>
</dbReference>
<dbReference type="GO" id="GO:0008234">
    <property type="term" value="F:cysteine-type peptidase activity"/>
    <property type="evidence" value="ECO:0007669"/>
    <property type="project" value="UniProtKB-KW"/>
</dbReference>
<dbReference type="STRING" id="1203190.GCA_000312345_01822"/>
<name>A0A1H1P3W6_9CORY</name>
<feature type="domain" description="NlpC/P60" evidence="7">
    <location>
        <begin position="460"/>
        <end position="589"/>
    </location>
</feature>
<keyword evidence="2" id="KW-0645">Protease</keyword>
<dbReference type="PANTHER" id="PTHR47359:SF3">
    <property type="entry name" value="NLP_P60 DOMAIN-CONTAINING PROTEIN-RELATED"/>
    <property type="match status" value="1"/>
</dbReference>
<dbReference type="RefSeq" id="WP_040421582.1">
    <property type="nucleotide sequence ID" value="NZ_LT629765.1"/>
</dbReference>
<comment type="similarity">
    <text evidence="1">Belongs to the peptidase C40 family.</text>
</comment>
<evidence type="ECO:0000313" key="8">
    <source>
        <dbReference type="EMBL" id="SDS05309.1"/>
    </source>
</evidence>
<evidence type="ECO:0000259" key="7">
    <source>
        <dbReference type="PROSITE" id="PS51935"/>
    </source>
</evidence>
<organism evidence="8 9">
    <name type="scientific">Corynebacterium timonense</name>
    <dbReference type="NCBI Taxonomy" id="441500"/>
    <lineage>
        <taxon>Bacteria</taxon>
        <taxon>Bacillati</taxon>
        <taxon>Actinomycetota</taxon>
        <taxon>Actinomycetes</taxon>
        <taxon>Mycobacteriales</taxon>
        <taxon>Corynebacteriaceae</taxon>
        <taxon>Corynebacterium</taxon>
    </lineage>
</organism>
<feature type="compositionally biased region" description="Basic and acidic residues" evidence="6">
    <location>
        <begin position="273"/>
        <end position="282"/>
    </location>
</feature>
<keyword evidence="3 8" id="KW-0378">Hydrolase</keyword>
<dbReference type="eggNOG" id="COG0791">
    <property type="taxonomic scope" value="Bacteria"/>
</dbReference>
<evidence type="ECO:0000313" key="9">
    <source>
        <dbReference type="Proteomes" id="UP000182237"/>
    </source>
</evidence>
<dbReference type="Pfam" id="PF00877">
    <property type="entry name" value="NLPC_P60"/>
    <property type="match status" value="1"/>
</dbReference>
<dbReference type="InterPro" id="IPR038765">
    <property type="entry name" value="Papain-like_cys_pep_sf"/>
</dbReference>
<feature type="coiled-coil region" evidence="5">
    <location>
        <begin position="50"/>
        <end position="112"/>
    </location>
</feature>
<dbReference type="GO" id="GO:0006508">
    <property type="term" value="P:proteolysis"/>
    <property type="evidence" value="ECO:0007669"/>
    <property type="project" value="UniProtKB-KW"/>
</dbReference>
<accession>A0A1H1P3W6</accession>
<keyword evidence="9" id="KW-1185">Reference proteome</keyword>
<dbReference type="AlphaFoldDB" id="A0A1H1P3W6"/>
<evidence type="ECO:0000256" key="6">
    <source>
        <dbReference type="SAM" id="MobiDB-lite"/>
    </source>
</evidence>
<feature type="coiled-coil region" evidence="5">
    <location>
        <begin position="139"/>
        <end position="222"/>
    </location>
</feature>
<dbReference type="Gene3D" id="6.10.250.3150">
    <property type="match status" value="1"/>
</dbReference>
<dbReference type="SUPFAM" id="SSF54001">
    <property type="entry name" value="Cysteine proteinases"/>
    <property type="match status" value="1"/>
</dbReference>
<feature type="region of interest" description="Disordered" evidence="6">
    <location>
        <begin position="234"/>
        <end position="324"/>
    </location>
</feature>
<reference evidence="8 9" key="1">
    <citation type="submission" date="2016-10" db="EMBL/GenBank/DDBJ databases">
        <authorList>
            <person name="de Groot N.N."/>
        </authorList>
    </citation>
    <scope>NUCLEOTIDE SEQUENCE [LARGE SCALE GENOMIC DNA]</scope>
    <source>
        <strain evidence="8 9">DSM 45434</strain>
    </source>
</reference>
<dbReference type="Gene3D" id="3.90.1720.10">
    <property type="entry name" value="endopeptidase domain like (from Nostoc punctiforme)"/>
    <property type="match status" value="1"/>
</dbReference>
<sequence length="589" mass="61019">MGSTPLGTGLRWARTAVSVVTCSTILSLTASPSASSQPAGSSASELVAAIAQAQSRVDALDLRMGGLRENVNRALVELHDAQLRAEQARRGVEEARSRLNQSEDAVVSARTELSEVTRSLYRAQGGPSVLAGLNSDDHAKDALDRASFLRSQREEKQEQLTEVERARTVAANEESTLREASNYAEEAANDAVAAETAARAVLEESQQELEAQLAERQAAHDELVSVQAQLDAVRPSAARPAEDEEAVPDTTVPDTAAPDTTAPSTASTETQETETRETRADEPAEQPGTAETEPEAPDEAGSHPALVQPQPPAPAAGVAGTPYAASQDDIDAVRDEVSSSFPGTPELSDTVISSALSTAQQAAQRAGETLSDPTIQAAAIAAASALVASSQAPHDTLDNPYTANGSSAGAGELVAAFSRGLTDVLEGRVATASPAVEEVLPEVDSAATATEKITGTVPVGNGVETVIARAMSMIGTPYVWGGGDANGPTTGVNGGSQLGFDCSGLVLYAFAGVGISLPHYTGDQYRRGTQIDPSEARRGDLLFWGPNGNQHVAIYLGDGTMIEAPTFGQTVTISPVRYGGMSAKAVRLL</sequence>
<feature type="compositionally biased region" description="Low complexity" evidence="6">
    <location>
        <begin position="248"/>
        <end position="270"/>
    </location>
</feature>
<dbReference type="EMBL" id="LT629765">
    <property type="protein sequence ID" value="SDS05309.1"/>
    <property type="molecule type" value="Genomic_DNA"/>
</dbReference>
<dbReference type="InterPro" id="IPR000064">
    <property type="entry name" value="NLP_P60_dom"/>
</dbReference>
<protein>
    <submittedName>
        <fullName evidence="8">Cell wall-associated hydrolase, NlpC family</fullName>
    </submittedName>
</protein>
<dbReference type="eggNOG" id="COG1196">
    <property type="taxonomic scope" value="Bacteria"/>
</dbReference>
<keyword evidence="5" id="KW-0175">Coiled coil</keyword>
<dbReference type="NCBIfam" id="NF046048">
    <property type="entry name" value="NlpC_P60_DIP1281"/>
    <property type="match status" value="1"/>
</dbReference>
<dbReference type="PROSITE" id="PS51935">
    <property type="entry name" value="NLPC_P60"/>
    <property type="match status" value="1"/>
</dbReference>
<evidence type="ECO:0000256" key="4">
    <source>
        <dbReference type="ARBA" id="ARBA00022807"/>
    </source>
</evidence>
<feature type="compositionally biased region" description="Low complexity" evidence="6">
    <location>
        <begin position="315"/>
        <end position="324"/>
    </location>
</feature>
<evidence type="ECO:0000256" key="5">
    <source>
        <dbReference type="SAM" id="Coils"/>
    </source>
</evidence>
<dbReference type="InterPro" id="IPR051794">
    <property type="entry name" value="PG_Endopeptidase_C40"/>
</dbReference>
<keyword evidence="4" id="KW-0788">Thiol protease</keyword>